<dbReference type="PANTHER" id="PTHR43194:SF2">
    <property type="entry name" value="PEROXISOMAL MEMBRANE PROTEIN LPX1"/>
    <property type="match status" value="1"/>
</dbReference>
<dbReference type="InterPro" id="IPR029058">
    <property type="entry name" value="AB_hydrolase_fold"/>
</dbReference>
<dbReference type="PANTHER" id="PTHR43194">
    <property type="entry name" value="HYDROLASE ALPHA/BETA FOLD FAMILY"/>
    <property type="match status" value="1"/>
</dbReference>
<dbReference type="EC" id="3.1.1.88" evidence="2"/>
<dbReference type="InterPro" id="IPR000073">
    <property type="entry name" value="AB_hydrolase_1"/>
</dbReference>
<name>A0A0Q0YV25_9CORY</name>
<comment type="caution">
    <text evidence="2">The sequence shown here is derived from an EMBL/GenBank/DDBJ whole genome shotgun (WGS) entry which is preliminary data.</text>
</comment>
<dbReference type="Pfam" id="PF12697">
    <property type="entry name" value="Abhydrolase_6"/>
    <property type="match status" value="1"/>
</dbReference>
<keyword evidence="3" id="KW-1185">Reference proteome</keyword>
<gene>
    <name evidence="2" type="primary">pytH</name>
    <name evidence="2" type="ORF">Clow_01525</name>
</gene>
<sequence length="247" mass="27685">MTQTIVFVHGFMTTGDTFSEWVTFFEQRGYTCHAPTWVGHTHNDAPEERAKITLSDVLKGYTELIDSLPEKPILIGHSLGGVIVQKLLEQGYGSMAVCLTSGPPKGIAAFNKDWLVSNGQMLNPLDKKPLVLMPPTWYHKYVTNEMSYEETVAFMDQHCIESSKLVAKSIGEDGVIDFTKPHPPILFIAGSKDRSQPAIINQKNHQAYTDAGSVCDYEEFAGRTHNIVRQTGWEEVAGFIQEWITRH</sequence>
<proteinExistence type="predicted"/>
<reference evidence="2 3" key="1">
    <citation type="submission" date="2015-10" db="EMBL/GenBank/DDBJ databases">
        <title>Corynebacteirum lowii and Corynebacterium oculi species nova, derived from human clinical disease and and emended description of Corynebacterium mastiditis.</title>
        <authorList>
            <person name="Bernard K."/>
            <person name="Pacheco A.L."/>
            <person name="Mcdougall C."/>
            <person name="Burtx T."/>
            <person name="Weibe D."/>
            <person name="Tyler S."/>
            <person name="Olson A.B."/>
            <person name="Cnockaert M."/>
            <person name="Eguchi H."/>
            <person name="Kuwahara T."/>
            <person name="Nakayama-Imaohji H."/>
            <person name="Boudewijins M."/>
            <person name="Van Hoecke F."/>
            <person name="Bernier A.-M."/>
            <person name="Vandamme P."/>
        </authorList>
    </citation>
    <scope>NUCLEOTIDE SEQUENCE [LARGE SCALE GENOMIC DNA]</scope>
    <source>
        <strain evidence="2 3">NML 130206</strain>
    </source>
</reference>
<dbReference type="AlphaFoldDB" id="A0A0Q0YV25"/>
<organism evidence="2 3">
    <name type="scientific">Corynebacterium lowii</name>
    <dbReference type="NCBI Taxonomy" id="1544413"/>
    <lineage>
        <taxon>Bacteria</taxon>
        <taxon>Bacillati</taxon>
        <taxon>Actinomycetota</taxon>
        <taxon>Actinomycetes</taxon>
        <taxon>Mycobacteriales</taxon>
        <taxon>Corynebacteriaceae</taxon>
        <taxon>Corynebacterium</taxon>
    </lineage>
</organism>
<dbReference type="InterPro" id="IPR050228">
    <property type="entry name" value="Carboxylesterase_BioH"/>
</dbReference>
<dbReference type="Gene3D" id="3.40.50.1820">
    <property type="entry name" value="alpha/beta hydrolase"/>
    <property type="match status" value="1"/>
</dbReference>
<accession>A0A0Q0YV25</accession>
<protein>
    <submittedName>
        <fullName evidence="2">Pyrethroid hydrolase</fullName>
        <ecNumber evidence="2">3.1.1.88</ecNumber>
    </submittedName>
</protein>
<evidence type="ECO:0000259" key="1">
    <source>
        <dbReference type="Pfam" id="PF12697"/>
    </source>
</evidence>
<dbReference type="SUPFAM" id="SSF53474">
    <property type="entry name" value="alpha/beta-Hydrolases"/>
    <property type="match status" value="1"/>
</dbReference>
<dbReference type="EMBL" id="LKEV01000004">
    <property type="protein sequence ID" value="KQB86171.1"/>
    <property type="molecule type" value="Genomic_DNA"/>
</dbReference>
<keyword evidence="2" id="KW-0378">Hydrolase</keyword>
<feature type="domain" description="AB hydrolase-1" evidence="1">
    <location>
        <begin position="5"/>
        <end position="237"/>
    </location>
</feature>
<dbReference type="GO" id="GO:0102209">
    <property type="term" value="F:trans-permethrin hydrolase activity"/>
    <property type="evidence" value="ECO:0007669"/>
    <property type="project" value="UniProtKB-EC"/>
</dbReference>
<dbReference type="RefSeq" id="WP_082418591.1">
    <property type="nucleotide sequence ID" value="NZ_JAUSQY010000001.1"/>
</dbReference>
<evidence type="ECO:0000313" key="2">
    <source>
        <dbReference type="EMBL" id="KQB86171.1"/>
    </source>
</evidence>
<dbReference type="Proteomes" id="UP000050488">
    <property type="component" value="Unassembled WGS sequence"/>
</dbReference>
<evidence type="ECO:0000313" key="3">
    <source>
        <dbReference type="Proteomes" id="UP000050488"/>
    </source>
</evidence>
<dbReference type="OrthoDB" id="9780765at2"/>
<dbReference type="STRING" id="1544413.Clow_01525"/>
<dbReference type="PATRIC" id="fig|1544413.3.peg.1527"/>